<evidence type="ECO:0000313" key="1">
    <source>
        <dbReference type="Proteomes" id="UP001732720"/>
    </source>
</evidence>
<organism evidence="1 2">
    <name type="scientific">Castor canadensis</name>
    <name type="common">American beaver</name>
    <dbReference type="NCBI Taxonomy" id="51338"/>
    <lineage>
        <taxon>Eukaryota</taxon>
        <taxon>Metazoa</taxon>
        <taxon>Chordata</taxon>
        <taxon>Craniata</taxon>
        <taxon>Vertebrata</taxon>
        <taxon>Euteleostomi</taxon>
        <taxon>Mammalia</taxon>
        <taxon>Eutheria</taxon>
        <taxon>Euarchontoglires</taxon>
        <taxon>Glires</taxon>
        <taxon>Rodentia</taxon>
        <taxon>Castorimorpha</taxon>
        <taxon>Castoridae</taxon>
        <taxon>Castor</taxon>
    </lineage>
</organism>
<keyword evidence="1" id="KW-1185">Reference proteome</keyword>
<name>A0AC58LJV5_CASCN</name>
<sequence length="1381" mass="153340">MRPSRERELKDAAHRECRLRAHYAGLSARGLWLDQVKAEYAWLRHTLTVVTRERDSAVKEKHQLQAKLENLEQVLKHMREAAERRQQLELEHEQALAVLNAKQQEIELLQKAQVEAKKEHEGAVQLLESKVRELEEKCRTQSEQFNLLSRELEKFRQHAGKIDLLGGSLVASLDVPLAPGKPFPQFMNGLATSISKGHEGSPGRCSVIGDYIPLPRDKPEPPRAKPAFLSRSGSPRCRFESEMDNERNSSTSKQRFSGKVHLCVARYSYNPFDGPNENPEAELPLTAGRYLYVYGDMDEDGFYEGELLDGQRGLVPSNFVDFIQDNESRLASTLGSEQDQNFINHSSISLEDESILDLHCLTHVDSTITDDGGGTLDVTIDDTGEDIVPYPRKITLIKQLAKSVIVGWEPPAVPPGWGTVSCYNVLVDKEPRLNLTLGSRTKALIEKLNTAACTYRISVQCVTSRGNSDELQCTLLVGRDVVVAPSHLRVDNITQISAQLSWLPTNSNYSHVIFLNEEELDIVKAARYKYQFFNLRPNMVYKVRVLAKPHQMPWQLPLEQREKKEAFVEFSTLPAGPPAPPQDVAIQAGATAATIQVSWKPPALTPTGLSNGASVTGYGVYAKGQRVAEVIFPTADSTTVELVRLRSLEAKAVTVRTLSAQGESMDSVLAAIPSDLLVPPAPHPRTAPPPKPLTSAPDTKDEHPGPQAKTDESWEQSRAPAPVHGYMLEPPSLQGAGPGRRSPSPSRILPQPQGTPVSTTVAKAMAREAAQRVAESSRLEKRSLFLERSGSGQYANSDEEDGYASPEVKRRGTSVDDFLKGSELCKQHHCCHGEEYHTESSRGSDLSDIMEEDEEELYSEMQPEDGGRRRPSGTSHSALKECYKTRSLEGSFLEPPEFPQQPHRSKTLFSIPEVAEEDAEHCELLLRQGSGASRARALLDMGPGSARPCWGHPLPQDSWLPVQHRGSAATYMEDLLLEDRGCRFSRLATRSPDSGLDCGSEEEEAPFSFRSTMAKCSPGPGHCPCRRSPRPLLARRRTLTRQSSIEEDFGEQVDPTDVIRIDDTQSSPERPLPRRYGGDEVTTDHEDTQSVWRKSPAMPDSRAADHHAQPPPRVADGPVILGNTVLAGRADHGGRRSSHGSTGPQRPRPTIDDYVRQDRLSPDFYEESETDPGTEELPARIFVALFDYDPLTMSPNPDAAEEELPFKEGQIIKVYGDKDADGFYRGETCTRLGLIPCNMVSEIQADDEEMMDQLLRQGFLPLNTPVEKIERSRRSGRLPSVSTGRMVALYDYDPRESSPNVDVEAELPFCTGDIITVFGDIDEDGFYYGELNGQKGLVPSNFLEEVPDDVEVYLSDAPSHYSQDTPVRTKAKRKKSVHFTP</sequence>
<reference evidence="2" key="1">
    <citation type="submission" date="2025-08" db="UniProtKB">
        <authorList>
            <consortium name="RefSeq"/>
        </authorList>
    </citation>
    <scope>IDENTIFICATION</scope>
</reference>
<dbReference type="Proteomes" id="UP001732720">
    <property type="component" value="Chromosome 18"/>
</dbReference>
<evidence type="ECO:0000313" key="2">
    <source>
        <dbReference type="RefSeq" id="XP_073917439.1"/>
    </source>
</evidence>
<accession>A0AC58LJV5</accession>
<dbReference type="RefSeq" id="XP_073917439.1">
    <property type="nucleotide sequence ID" value="XM_074061338.1"/>
</dbReference>
<proteinExistence type="predicted"/>
<gene>
    <name evidence="2" type="primary">Rimbp2</name>
</gene>
<protein>
    <submittedName>
        <fullName evidence="2">RIMS-binding protein 2 isoform X6</fullName>
    </submittedName>
</protein>